<dbReference type="SMART" id="SM00331">
    <property type="entry name" value="PP2C_SIG"/>
    <property type="match status" value="1"/>
</dbReference>
<name>A0A177HIW7_9ACTN</name>
<evidence type="ECO:0000256" key="13">
    <source>
        <dbReference type="ARBA" id="ARBA00056274"/>
    </source>
</evidence>
<dbReference type="CDD" id="cd16936">
    <property type="entry name" value="HATPase_RsbW-like"/>
    <property type="match status" value="1"/>
</dbReference>
<keyword evidence="4" id="KW-0479">Metal-binding</keyword>
<feature type="region of interest" description="Disordered" evidence="16">
    <location>
        <begin position="927"/>
        <end position="950"/>
    </location>
</feature>
<evidence type="ECO:0000259" key="18">
    <source>
        <dbReference type="SMART" id="SM00331"/>
    </source>
</evidence>
<keyword evidence="3" id="KW-0808">Transferase</keyword>
<dbReference type="Pfam" id="PF07228">
    <property type="entry name" value="SpoIIE"/>
    <property type="match status" value="1"/>
</dbReference>
<dbReference type="STRING" id="1716141.STSP_63350"/>
<sequence>MRDDGGAGTGLPRPREDLAGAVQAGPRPSAPQPGMKDQVLVFAGVLLSAVYALAGKDDMLRLLDLAERSGRNAGTPAGYGPPQSYALSGRSPAADAFRAGRPMWWDASELDTYREAETETEAENGSETSQTAAAPTGASLGVLPLATDGRRLGCLVVVGDTADGFAPEQRNFLELYAEEVAAGLEAAAEPIGRDPGQQAPGQEAPGGQGASGQGPGPGGRPPGDEGRQGGAAARAAPEAAGPSATDTSGQGGQGQQGAQAPGGTPPVTPVTPQPLLGPALDRLGVGSFTLAPASGVIEADARVLELVGVAPDAFDGRVETLLAQTVPEDVPALMSVVEPRQAAGGRELDFRIRRPSGELRWLRLSCRVPSGGDRGPGRVPEQILGVVADASSLRPVADEVSRVQRLAASLANALSVRDVSRVVAIALREPLGADRVALAGLEADRLVVTVLDPPEPSAWPEIWRSEWRSEWPDAPLHALPTLQSALRDGRTSLWPAGAELEPGLEGVGPGGLAVLPLQAEGRVAGVCLVGWDEPHEFVPEERSLLTATAGLVGQALMRAQTYDAEQELATTLQRSLLPRRLPELPGGVAVARYLPAKRGLQVGGDWYDVISLSDRHVALVIGDVQGHSAAAATIMGQIRTAIRAYAVEGHPPDVVVSHANRLLVGMETDLFATCCYVDLDIEEGNAWFVRAGHLPPLLRNPDGSTEEMEIEGGLPLGVVADAEYRMTAAGLTPGSLLVLATDGLVESASLPLDEGLLRMHEVLATVDPSDAGRVADALLGDRSRREDDVALLLMRYDGLKVRPIRVGWTVWRLPDAVMHARRFTARTMRSWNIAEEADVVLLVVSELVTNALVHTHGAVRLDLTLSGDRLRVAVSDTSPRAPAKPVIVDWEATGGRGLFLVEAMSAGWGSVPVSGGKQVWSEIVLAAGEPPSTDGGPAAEPPGLRPSRGP</sequence>
<keyword evidence="8" id="KW-0067">ATP-binding</keyword>
<dbReference type="GO" id="GO:0005524">
    <property type="term" value="F:ATP binding"/>
    <property type="evidence" value="ECO:0007669"/>
    <property type="project" value="UniProtKB-KW"/>
</dbReference>
<evidence type="ECO:0000256" key="11">
    <source>
        <dbReference type="ARBA" id="ARBA00023211"/>
    </source>
</evidence>
<evidence type="ECO:0000256" key="14">
    <source>
        <dbReference type="ARBA" id="ARBA00075117"/>
    </source>
</evidence>
<feature type="region of interest" description="Disordered" evidence="16">
    <location>
        <begin position="1"/>
        <end position="35"/>
    </location>
</feature>
<evidence type="ECO:0000256" key="5">
    <source>
        <dbReference type="ARBA" id="ARBA00022741"/>
    </source>
</evidence>
<feature type="compositionally biased region" description="Pro residues" evidence="16">
    <location>
        <begin position="939"/>
        <end position="950"/>
    </location>
</feature>
<keyword evidence="2" id="KW-0597">Phosphoprotein</keyword>
<dbReference type="GO" id="GO:0016301">
    <property type="term" value="F:kinase activity"/>
    <property type="evidence" value="ECO:0007669"/>
    <property type="project" value="UniProtKB-KW"/>
</dbReference>
<feature type="domain" description="GAF" evidence="17">
    <location>
        <begin position="415"/>
        <end position="566"/>
    </location>
</feature>
<evidence type="ECO:0000256" key="2">
    <source>
        <dbReference type="ARBA" id="ARBA00022553"/>
    </source>
</evidence>
<keyword evidence="7 19" id="KW-0378">Hydrolase</keyword>
<feature type="region of interest" description="Disordered" evidence="16">
    <location>
        <begin position="113"/>
        <end position="135"/>
    </location>
</feature>
<dbReference type="InterPro" id="IPR000014">
    <property type="entry name" value="PAS"/>
</dbReference>
<dbReference type="AlphaFoldDB" id="A0A177HIW7"/>
<dbReference type="SUPFAM" id="SSF55874">
    <property type="entry name" value="ATPase domain of HSP90 chaperone/DNA topoisomerase II/histidine kinase"/>
    <property type="match status" value="1"/>
</dbReference>
<evidence type="ECO:0000256" key="6">
    <source>
        <dbReference type="ARBA" id="ARBA00022777"/>
    </source>
</evidence>
<keyword evidence="5" id="KW-0547">Nucleotide-binding</keyword>
<dbReference type="SUPFAM" id="SSF81606">
    <property type="entry name" value="PP2C-like"/>
    <property type="match status" value="1"/>
</dbReference>
<accession>A0A177HIW7</accession>
<keyword evidence="9" id="KW-0460">Magnesium</keyword>
<reference evidence="19 20" key="1">
    <citation type="submission" date="2015-12" db="EMBL/GenBank/DDBJ databases">
        <title>Genome sequence of Streptomyces sp. G25.</title>
        <authorList>
            <person name="Poehlein A."/>
            <person name="Roettig A."/>
            <person name="Hiessl S."/>
            <person name="Hauschild P."/>
            <person name="Schauer J."/>
            <person name="Madkour M.H."/>
            <person name="Al-Ansari A.M."/>
            <person name="Almakishah N.H."/>
            <person name="Steinbuechel A."/>
            <person name="Daniel R."/>
        </authorList>
    </citation>
    <scope>NUCLEOTIDE SEQUENCE [LARGE SCALE GENOMIC DNA]</scope>
    <source>
        <strain evidence="20">G25(2015)</strain>
    </source>
</reference>
<comment type="caution">
    <text evidence="19">The sequence shown here is derived from an EMBL/GenBank/DDBJ whole genome shotgun (WGS) entry which is preliminary data.</text>
</comment>
<dbReference type="InterPro" id="IPR029016">
    <property type="entry name" value="GAF-like_dom_sf"/>
</dbReference>
<feature type="region of interest" description="Disordered" evidence="16">
    <location>
        <begin position="191"/>
        <end position="275"/>
    </location>
</feature>
<dbReference type="GO" id="GO:0046872">
    <property type="term" value="F:metal ion binding"/>
    <property type="evidence" value="ECO:0007669"/>
    <property type="project" value="UniProtKB-KW"/>
</dbReference>
<dbReference type="Pfam" id="PF08447">
    <property type="entry name" value="PAS_3"/>
    <property type="match status" value="1"/>
</dbReference>
<evidence type="ECO:0000313" key="20">
    <source>
        <dbReference type="Proteomes" id="UP000077381"/>
    </source>
</evidence>
<dbReference type="GO" id="GO:0004722">
    <property type="term" value="F:protein serine/threonine phosphatase activity"/>
    <property type="evidence" value="ECO:0007669"/>
    <property type="project" value="UniProtKB-EC"/>
</dbReference>
<evidence type="ECO:0000256" key="12">
    <source>
        <dbReference type="ARBA" id="ARBA00047761"/>
    </source>
</evidence>
<evidence type="ECO:0000256" key="4">
    <source>
        <dbReference type="ARBA" id="ARBA00022723"/>
    </source>
</evidence>
<dbReference type="InterPro" id="IPR013655">
    <property type="entry name" value="PAS_fold_3"/>
</dbReference>
<evidence type="ECO:0000256" key="15">
    <source>
        <dbReference type="ARBA" id="ARBA00081350"/>
    </source>
</evidence>
<organism evidence="19 20">
    <name type="scientific">Streptomyces jeddahensis</name>
    <dbReference type="NCBI Taxonomy" id="1716141"/>
    <lineage>
        <taxon>Bacteria</taxon>
        <taxon>Bacillati</taxon>
        <taxon>Actinomycetota</taxon>
        <taxon>Actinomycetes</taxon>
        <taxon>Kitasatosporales</taxon>
        <taxon>Streptomycetaceae</taxon>
        <taxon>Streptomyces</taxon>
    </lineage>
</organism>
<evidence type="ECO:0000256" key="1">
    <source>
        <dbReference type="ARBA" id="ARBA00013081"/>
    </source>
</evidence>
<dbReference type="PANTHER" id="PTHR43156">
    <property type="entry name" value="STAGE II SPORULATION PROTEIN E-RELATED"/>
    <property type="match status" value="1"/>
</dbReference>
<feature type="domain" description="PPM-type phosphatase" evidence="18">
    <location>
        <begin position="583"/>
        <end position="796"/>
    </location>
</feature>
<feature type="compositionally biased region" description="Low complexity" evidence="16">
    <location>
        <begin position="230"/>
        <end position="244"/>
    </location>
</feature>
<evidence type="ECO:0000256" key="7">
    <source>
        <dbReference type="ARBA" id="ARBA00022801"/>
    </source>
</evidence>
<dbReference type="InterPro" id="IPR003594">
    <property type="entry name" value="HATPase_dom"/>
</dbReference>
<keyword evidence="6" id="KW-0418">Kinase</keyword>
<protein>
    <recommendedName>
        <fullName evidence="1">protein-serine/threonine phosphatase</fullName>
        <ecNumber evidence="1">3.1.3.16</ecNumber>
    </recommendedName>
    <alternativeName>
        <fullName evidence="15">Protein-serine/threonine phosphatase</fullName>
    </alternativeName>
    <alternativeName>
        <fullName evidence="14">Serine/threonine-protein kinase</fullName>
    </alternativeName>
</protein>
<comment type="function">
    <text evidence="13">Primarily acts as an independent SigF regulator that is sensitive to the osmosensory signal, mediating the cross talk of PknD with the SigF regulon. Possesses both phosphatase and kinase activities. The kinase domain functions as a classic anti-sigma factor-like kinase to phosphorylate the anti-anti-sigma factor domain at the canonical regulatory site, and the phosphatase domain antagonizes this activity.</text>
</comment>
<dbReference type="Proteomes" id="UP000077381">
    <property type="component" value="Unassembled WGS sequence"/>
</dbReference>
<dbReference type="FunFam" id="3.60.40.10:FF:000005">
    <property type="entry name" value="Serine/threonine protein phosphatase"/>
    <property type="match status" value="1"/>
</dbReference>
<dbReference type="Gene3D" id="3.60.40.10">
    <property type="entry name" value="PPM-type phosphatase domain"/>
    <property type="match status" value="1"/>
</dbReference>
<dbReference type="InterPro" id="IPR035965">
    <property type="entry name" value="PAS-like_dom_sf"/>
</dbReference>
<dbReference type="CDD" id="cd00130">
    <property type="entry name" value="PAS"/>
    <property type="match status" value="1"/>
</dbReference>
<dbReference type="Pfam" id="PF13185">
    <property type="entry name" value="GAF_2"/>
    <property type="match status" value="1"/>
</dbReference>
<evidence type="ECO:0000256" key="9">
    <source>
        <dbReference type="ARBA" id="ARBA00022842"/>
    </source>
</evidence>
<dbReference type="SMART" id="SM00065">
    <property type="entry name" value="GAF"/>
    <property type="match status" value="1"/>
</dbReference>
<dbReference type="InterPro" id="IPR036890">
    <property type="entry name" value="HATPase_C_sf"/>
</dbReference>
<feature type="compositionally biased region" description="Low complexity" evidence="16">
    <location>
        <begin position="191"/>
        <end position="203"/>
    </location>
</feature>
<comment type="catalytic activity">
    <reaction evidence="12">
        <text>O-phospho-L-seryl-[protein] + H2O = L-seryl-[protein] + phosphate</text>
        <dbReference type="Rhea" id="RHEA:20629"/>
        <dbReference type="Rhea" id="RHEA-COMP:9863"/>
        <dbReference type="Rhea" id="RHEA-COMP:11604"/>
        <dbReference type="ChEBI" id="CHEBI:15377"/>
        <dbReference type="ChEBI" id="CHEBI:29999"/>
        <dbReference type="ChEBI" id="CHEBI:43474"/>
        <dbReference type="ChEBI" id="CHEBI:83421"/>
        <dbReference type="EC" id="3.1.3.16"/>
    </reaction>
</comment>
<dbReference type="PANTHER" id="PTHR43156:SF2">
    <property type="entry name" value="STAGE II SPORULATION PROTEIN E"/>
    <property type="match status" value="1"/>
</dbReference>
<dbReference type="Gene3D" id="3.30.450.40">
    <property type="match status" value="2"/>
</dbReference>
<dbReference type="Gene3D" id="3.30.450.20">
    <property type="entry name" value="PAS domain"/>
    <property type="match status" value="1"/>
</dbReference>
<keyword evidence="11" id="KW-0464">Manganese</keyword>
<feature type="compositionally biased region" description="Gly residues" evidence="16">
    <location>
        <begin position="204"/>
        <end position="217"/>
    </location>
</feature>
<dbReference type="SUPFAM" id="SSF55785">
    <property type="entry name" value="PYP-like sensor domain (PAS domain)"/>
    <property type="match status" value="1"/>
</dbReference>
<evidence type="ECO:0000313" key="19">
    <source>
        <dbReference type="EMBL" id="OAH10337.1"/>
    </source>
</evidence>
<dbReference type="InterPro" id="IPR036457">
    <property type="entry name" value="PPM-type-like_dom_sf"/>
</dbReference>
<evidence type="ECO:0000256" key="16">
    <source>
        <dbReference type="SAM" id="MobiDB-lite"/>
    </source>
</evidence>
<dbReference type="InterPro" id="IPR003018">
    <property type="entry name" value="GAF"/>
</dbReference>
<evidence type="ECO:0000256" key="8">
    <source>
        <dbReference type="ARBA" id="ARBA00022840"/>
    </source>
</evidence>
<gene>
    <name evidence="19" type="primary">rsbU_25</name>
    <name evidence="19" type="ORF">STSP_63350</name>
</gene>
<dbReference type="PATRIC" id="fig|1716141.3.peg.6662"/>
<keyword evidence="10" id="KW-0904">Protein phosphatase</keyword>
<dbReference type="EMBL" id="LOHS01000150">
    <property type="protein sequence ID" value="OAH10337.1"/>
    <property type="molecule type" value="Genomic_DNA"/>
</dbReference>
<dbReference type="Pfam" id="PF13581">
    <property type="entry name" value="HATPase_c_2"/>
    <property type="match status" value="1"/>
</dbReference>
<dbReference type="Gene3D" id="3.30.565.10">
    <property type="entry name" value="Histidine kinase-like ATPase, C-terminal domain"/>
    <property type="match status" value="1"/>
</dbReference>
<dbReference type="SUPFAM" id="SSF55781">
    <property type="entry name" value="GAF domain-like"/>
    <property type="match status" value="2"/>
</dbReference>
<feature type="compositionally biased region" description="Pro residues" evidence="16">
    <location>
        <begin position="263"/>
        <end position="272"/>
    </location>
</feature>
<evidence type="ECO:0000256" key="3">
    <source>
        <dbReference type="ARBA" id="ARBA00022679"/>
    </source>
</evidence>
<evidence type="ECO:0000259" key="17">
    <source>
        <dbReference type="SMART" id="SM00065"/>
    </source>
</evidence>
<keyword evidence="20" id="KW-1185">Reference proteome</keyword>
<dbReference type="InterPro" id="IPR001932">
    <property type="entry name" value="PPM-type_phosphatase-like_dom"/>
</dbReference>
<evidence type="ECO:0000256" key="10">
    <source>
        <dbReference type="ARBA" id="ARBA00022912"/>
    </source>
</evidence>
<dbReference type="InterPro" id="IPR052016">
    <property type="entry name" value="Bact_Sigma-Reg"/>
</dbReference>
<dbReference type="EC" id="3.1.3.16" evidence="1"/>
<proteinExistence type="predicted"/>